<dbReference type="KEGG" id="mod:AS202_17775"/>
<dbReference type="AlphaFoldDB" id="A0A0S7EF65"/>
<organism evidence="1 2">
    <name type="scientific">Myroides odoratimimus</name>
    <dbReference type="NCBI Taxonomy" id="76832"/>
    <lineage>
        <taxon>Bacteria</taxon>
        <taxon>Pseudomonadati</taxon>
        <taxon>Bacteroidota</taxon>
        <taxon>Flavobacteriia</taxon>
        <taxon>Flavobacteriales</taxon>
        <taxon>Flavobacteriaceae</taxon>
        <taxon>Myroides</taxon>
    </lineage>
</organism>
<dbReference type="eggNOG" id="ENOG5032TAX">
    <property type="taxonomic scope" value="Bacteria"/>
</dbReference>
<dbReference type="RefSeq" id="WP_006258246.1">
    <property type="nucleotide sequence ID" value="NZ_BCMQ01000047.1"/>
</dbReference>
<proteinExistence type="predicted"/>
<dbReference type="EMBL" id="CP013690">
    <property type="protein sequence ID" value="ALU27884.1"/>
    <property type="molecule type" value="Genomic_DNA"/>
</dbReference>
<evidence type="ECO:0000313" key="1">
    <source>
        <dbReference type="EMBL" id="ALU27884.1"/>
    </source>
</evidence>
<sequence>MSKHYITCQKCKTENVNSDYCTNCGEIINVVLRRQMEQQRVVNERIQKEVNRELTSFEKFTRRMLKHPNPFIRVPAMIVNAIWVVGVSIMAGIAYLIGFIAA</sequence>
<protein>
    <submittedName>
        <fullName evidence="1">Uncharacterized protein</fullName>
    </submittedName>
</protein>
<name>A0A0S7EF65_9FLAO</name>
<dbReference type="Proteomes" id="UP000069030">
    <property type="component" value="Chromosome"/>
</dbReference>
<evidence type="ECO:0000313" key="2">
    <source>
        <dbReference type="Proteomes" id="UP000069030"/>
    </source>
</evidence>
<accession>A0A0S7EF65</accession>
<reference evidence="1 2" key="1">
    <citation type="journal article" date="2016" name="J. Zhejiang Univ. Sci. B">
        <title>Antibiotic resistance mechanisms of Myroides sp.</title>
        <authorList>
            <person name="Hu S."/>
            <person name="Yuan S."/>
            <person name="Qu H."/>
            <person name="Jiang T."/>
            <person name="Zhou Y."/>
            <person name="Wang M."/>
            <person name="Ming D."/>
        </authorList>
    </citation>
    <scope>NUCLEOTIDE SEQUENCE [LARGE SCALE GENOMIC DNA]</scope>
    <source>
        <strain evidence="1 2">PR63039</strain>
    </source>
</reference>
<gene>
    <name evidence="1" type="ORF">AS202_17775</name>
</gene>
<dbReference type="GeneID" id="66976420"/>